<protein>
    <submittedName>
        <fullName evidence="8">Related to high-affinity phosphate permease, phosphate-repressible</fullName>
    </submittedName>
</protein>
<dbReference type="OrthoDB" id="433512at2759"/>
<feature type="transmembrane region" description="Helical" evidence="6">
    <location>
        <begin position="183"/>
        <end position="207"/>
    </location>
</feature>
<feature type="transmembrane region" description="Helical" evidence="6">
    <location>
        <begin position="563"/>
        <end position="588"/>
    </location>
</feature>
<dbReference type="InterPro" id="IPR005828">
    <property type="entry name" value="MFS_sugar_transport-like"/>
</dbReference>
<feature type="transmembrane region" description="Helical" evidence="6">
    <location>
        <begin position="86"/>
        <end position="108"/>
    </location>
</feature>
<dbReference type="PROSITE" id="PS00217">
    <property type="entry name" value="SUGAR_TRANSPORT_2"/>
    <property type="match status" value="1"/>
</dbReference>
<sequence length="746" mass="83216">MVLWGFRWLKPFMSPYANDDFEHISESDRRSYIFRRLESAEFSEWSWIVIVAGVGFFTDAYSIFAINMVMPMIDIIYYDGKMPHNYGIAVGVVTLGGSIIGQVGFGLAADIWGRRKMYGLELIIRISATLGVVMASNGSNGSMSIIVWLLVWRFLLGIGIGADYPLSAVICSEFAPTRLRGRMLTLVFACQPLGQLAASLVSMIAIVRQRNSIPKGSTAYTHLAPQNCNEELIALWFRLTIIESLRYTADVGQDSKKAASELHQYLLMQAEPAGVTSTSVNVIRQDMEMQRRTSSGAVSGTMSEESGQESRPPSPHRITRVEIPGGDATIKDHTQETVHVFSPLPPSAMSENGQYFHNLSSMQHGLDTVISPFERYDPFGPHTDQAIPILAPPPPSWQDFKQYFWHEGNLRTLMACSFCWFCLDLPFCGLGMNSPNIISVIWYGKVPQPTDIYTLLVQDVWQSLIIVSLGALVGYAITFVAIDRLGRRNIQIIGFFWLFILFIIIGGSFFHLYEIGGSAGIIVLYILCQIFFNFGPNTTTYIARPPPLPNLGAELFPTRYRGLCHGISAAFGKLGSVIAQLFLAYINYGHGVNHTQIERWLPYSLLIFSIFMLLGLITTIYWISGAEHGPDGTVKTLEQWEVGRPTPNGFSTTRSARTFEVSLKSLARLWMGIYLFIDGFAGGDARERRDMKREEMGSREEAERMRELDEVVEEDRNGGAGGRLVGGEEREDRGPSPFVSGSAHRN</sequence>
<dbReference type="PROSITE" id="PS00216">
    <property type="entry name" value="SUGAR_TRANSPORT_1"/>
    <property type="match status" value="1"/>
</dbReference>
<dbReference type="AlphaFoldDB" id="A0A1E1LMV1"/>
<feature type="compositionally biased region" description="Polar residues" evidence="5">
    <location>
        <begin position="292"/>
        <end position="311"/>
    </location>
</feature>
<dbReference type="InterPro" id="IPR005829">
    <property type="entry name" value="Sugar_transporter_CS"/>
</dbReference>
<evidence type="ECO:0000256" key="5">
    <source>
        <dbReference type="SAM" id="MobiDB-lite"/>
    </source>
</evidence>
<feature type="domain" description="Major facilitator superfamily (MFS) profile" evidence="7">
    <location>
        <begin position="48"/>
        <end position="627"/>
    </location>
</feature>
<feature type="transmembrane region" description="Helical" evidence="6">
    <location>
        <begin position="494"/>
        <end position="513"/>
    </location>
</feature>
<keyword evidence="9" id="KW-1185">Reference proteome</keyword>
<dbReference type="InterPro" id="IPR020846">
    <property type="entry name" value="MFS_dom"/>
</dbReference>
<evidence type="ECO:0000313" key="9">
    <source>
        <dbReference type="Proteomes" id="UP000178912"/>
    </source>
</evidence>
<evidence type="ECO:0000256" key="1">
    <source>
        <dbReference type="ARBA" id="ARBA00004141"/>
    </source>
</evidence>
<feature type="transmembrane region" description="Helical" evidence="6">
    <location>
        <begin position="519"/>
        <end position="542"/>
    </location>
</feature>
<evidence type="ECO:0000313" key="8">
    <source>
        <dbReference type="EMBL" id="CZT11831.1"/>
    </source>
</evidence>
<feature type="region of interest" description="Disordered" evidence="5">
    <location>
        <begin position="691"/>
        <end position="746"/>
    </location>
</feature>
<dbReference type="EMBL" id="FJUX01000148">
    <property type="protein sequence ID" value="CZT11831.1"/>
    <property type="molecule type" value="Genomic_DNA"/>
</dbReference>
<feature type="region of interest" description="Disordered" evidence="5">
    <location>
        <begin position="287"/>
        <end position="321"/>
    </location>
</feature>
<feature type="compositionally biased region" description="Basic and acidic residues" evidence="5">
    <location>
        <begin position="691"/>
        <end position="717"/>
    </location>
</feature>
<evidence type="ECO:0000256" key="2">
    <source>
        <dbReference type="ARBA" id="ARBA00022692"/>
    </source>
</evidence>
<name>A0A1E1LMV1_9HELO</name>
<dbReference type="GO" id="GO:0016020">
    <property type="term" value="C:membrane"/>
    <property type="evidence" value="ECO:0007669"/>
    <property type="project" value="UniProtKB-SubCell"/>
</dbReference>
<dbReference type="Pfam" id="PF00083">
    <property type="entry name" value="Sugar_tr"/>
    <property type="match status" value="2"/>
</dbReference>
<feature type="transmembrane region" description="Helical" evidence="6">
    <location>
        <begin position="600"/>
        <end position="623"/>
    </location>
</feature>
<organism evidence="8 9">
    <name type="scientific">Rhynchosporium agropyri</name>
    <dbReference type="NCBI Taxonomy" id="914238"/>
    <lineage>
        <taxon>Eukaryota</taxon>
        <taxon>Fungi</taxon>
        <taxon>Dikarya</taxon>
        <taxon>Ascomycota</taxon>
        <taxon>Pezizomycotina</taxon>
        <taxon>Leotiomycetes</taxon>
        <taxon>Helotiales</taxon>
        <taxon>Ploettnerulaceae</taxon>
        <taxon>Rhynchosporium</taxon>
    </lineage>
</organism>
<dbReference type="InterPro" id="IPR036259">
    <property type="entry name" value="MFS_trans_sf"/>
</dbReference>
<dbReference type="GO" id="GO:0022857">
    <property type="term" value="F:transmembrane transporter activity"/>
    <property type="evidence" value="ECO:0007669"/>
    <property type="project" value="InterPro"/>
</dbReference>
<gene>
    <name evidence="8" type="ORF">RAG0_15868</name>
</gene>
<feature type="transmembrane region" description="Helical" evidence="6">
    <location>
        <begin position="45"/>
        <end position="66"/>
    </location>
</feature>
<evidence type="ECO:0000256" key="6">
    <source>
        <dbReference type="SAM" id="Phobius"/>
    </source>
</evidence>
<dbReference type="PANTHER" id="PTHR24064">
    <property type="entry name" value="SOLUTE CARRIER FAMILY 22 MEMBER"/>
    <property type="match status" value="1"/>
</dbReference>
<feature type="transmembrane region" description="Helical" evidence="6">
    <location>
        <begin position="460"/>
        <end position="482"/>
    </location>
</feature>
<evidence type="ECO:0000256" key="3">
    <source>
        <dbReference type="ARBA" id="ARBA00022989"/>
    </source>
</evidence>
<keyword evidence="4 6" id="KW-0472">Membrane</keyword>
<dbReference type="Gene3D" id="1.20.1250.20">
    <property type="entry name" value="MFS general substrate transporter like domains"/>
    <property type="match status" value="2"/>
</dbReference>
<proteinExistence type="predicted"/>
<reference evidence="9" key="1">
    <citation type="submission" date="2016-03" db="EMBL/GenBank/DDBJ databases">
        <authorList>
            <person name="Guldener U."/>
        </authorList>
    </citation>
    <scope>NUCLEOTIDE SEQUENCE [LARGE SCALE GENOMIC DNA]</scope>
    <source>
        <strain evidence="9">04CH-RAC-A.6.1</strain>
    </source>
</reference>
<keyword evidence="2 6" id="KW-0812">Transmembrane</keyword>
<dbReference type="PROSITE" id="PS50850">
    <property type="entry name" value="MFS"/>
    <property type="match status" value="1"/>
</dbReference>
<accession>A0A1E1LMV1</accession>
<dbReference type="Proteomes" id="UP000178912">
    <property type="component" value="Unassembled WGS sequence"/>
</dbReference>
<evidence type="ECO:0000256" key="4">
    <source>
        <dbReference type="ARBA" id="ARBA00023136"/>
    </source>
</evidence>
<keyword evidence="3 6" id="KW-1133">Transmembrane helix</keyword>
<comment type="subcellular location">
    <subcellularLocation>
        <location evidence="1">Membrane</location>
        <topology evidence="1">Multi-pass membrane protein</topology>
    </subcellularLocation>
</comment>
<dbReference type="SUPFAM" id="SSF103473">
    <property type="entry name" value="MFS general substrate transporter"/>
    <property type="match status" value="1"/>
</dbReference>
<evidence type="ECO:0000259" key="7">
    <source>
        <dbReference type="PROSITE" id="PS50850"/>
    </source>
</evidence>